<keyword evidence="3" id="KW-1185">Reference proteome</keyword>
<comment type="caution">
    <text evidence="2">The sequence shown here is derived from an EMBL/GenBank/DDBJ whole genome shotgun (WGS) entry which is preliminary data.</text>
</comment>
<dbReference type="EMBL" id="CAJVRL010000083">
    <property type="protein sequence ID" value="CAG8958542.1"/>
    <property type="molecule type" value="Genomic_DNA"/>
</dbReference>
<proteinExistence type="predicted"/>
<keyword evidence="1" id="KW-0472">Membrane</keyword>
<dbReference type="AlphaFoldDB" id="A0A9N9L7R8"/>
<evidence type="ECO:0000313" key="2">
    <source>
        <dbReference type="EMBL" id="CAG8958542.1"/>
    </source>
</evidence>
<accession>A0A9N9L7R8</accession>
<sequence length="139" mass="16146">MYAVWQGGLTPSWLMSAKFFLFQYLPLNVVVELVLIMFVPRSLMQVDGRLCMRAGRLEKTFENVASKLGWNGFSLDVAINFIVHGHQVHHRPLNRSPDARVALQVSSDPRYFGQFLDRCVPELDFPYINKPELFIVRRY</sequence>
<name>A0A9N9L7R8_9HELO</name>
<keyword evidence="1" id="KW-0812">Transmembrane</keyword>
<organism evidence="2 3">
    <name type="scientific">Hymenoscyphus fraxineus</name>
    <dbReference type="NCBI Taxonomy" id="746836"/>
    <lineage>
        <taxon>Eukaryota</taxon>
        <taxon>Fungi</taxon>
        <taxon>Dikarya</taxon>
        <taxon>Ascomycota</taxon>
        <taxon>Pezizomycotina</taxon>
        <taxon>Leotiomycetes</taxon>
        <taxon>Helotiales</taxon>
        <taxon>Helotiaceae</taxon>
        <taxon>Hymenoscyphus</taxon>
    </lineage>
</organism>
<evidence type="ECO:0000313" key="3">
    <source>
        <dbReference type="Proteomes" id="UP000696280"/>
    </source>
</evidence>
<evidence type="ECO:0000256" key="1">
    <source>
        <dbReference type="SAM" id="Phobius"/>
    </source>
</evidence>
<gene>
    <name evidence="2" type="ORF">HYFRA_00009857</name>
</gene>
<keyword evidence="1" id="KW-1133">Transmembrane helix</keyword>
<reference evidence="2" key="1">
    <citation type="submission" date="2021-07" db="EMBL/GenBank/DDBJ databases">
        <authorList>
            <person name="Durling M."/>
        </authorList>
    </citation>
    <scope>NUCLEOTIDE SEQUENCE</scope>
</reference>
<feature type="transmembrane region" description="Helical" evidence="1">
    <location>
        <begin position="20"/>
        <end position="39"/>
    </location>
</feature>
<protein>
    <submittedName>
        <fullName evidence="2">Uncharacterized protein</fullName>
    </submittedName>
</protein>
<dbReference type="Proteomes" id="UP000696280">
    <property type="component" value="Unassembled WGS sequence"/>
</dbReference>